<reference evidence="2" key="1">
    <citation type="submission" date="2023-07" db="EMBL/GenBank/DDBJ databases">
        <title>draft genome sequence of fig (Ficus carica).</title>
        <authorList>
            <person name="Takahashi T."/>
            <person name="Nishimura K."/>
        </authorList>
    </citation>
    <scope>NUCLEOTIDE SEQUENCE</scope>
</reference>
<evidence type="ECO:0000313" key="2">
    <source>
        <dbReference type="EMBL" id="GMN32905.1"/>
    </source>
</evidence>
<evidence type="ECO:0000313" key="3">
    <source>
        <dbReference type="Proteomes" id="UP001187192"/>
    </source>
</evidence>
<accession>A0AA88CV11</accession>
<name>A0AA88CV11_FICCA</name>
<feature type="region of interest" description="Disordered" evidence="1">
    <location>
        <begin position="1"/>
        <end position="70"/>
    </location>
</feature>
<feature type="compositionally biased region" description="Basic and acidic residues" evidence="1">
    <location>
        <begin position="32"/>
        <end position="41"/>
    </location>
</feature>
<dbReference type="EMBL" id="BTGU01003478">
    <property type="protein sequence ID" value="GMN32905.1"/>
    <property type="molecule type" value="Genomic_DNA"/>
</dbReference>
<sequence length="70" mass="8323">MRERDRRRERGVGGVGDGEERERRSWVGVGEEGERFGKTMEEIWTMDENWKENGGDLERQPKQNKEENVE</sequence>
<keyword evidence="3" id="KW-1185">Reference proteome</keyword>
<dbReference type="Proteomes" id="UP001187192">
    <property type="component" value="Unassembled WGS sequence"/>
</dbReference>
<feature type="compositionally biased region" description="Basic and acidic residues" evidence="1">
    <location>
        <begin position="1"/>
        <end position="11"/>
    </location>
</feature>
<protein>
    <submittedName>
        <fullName evidence="2">Uncharacterized protein</fullName>
    </submittedName>
</protein>
<feature type="non-terminal residue" evidence="2">
    <location>
        <position position="70"/>
    </location>
</feature>
<proteinExistence type="predicted"/>
<gene>
    <name evidence="2" type="ORF">TIFTF001_044737</name>
</gene>
<dbReference type="AlphaFoldDB" id="A0AA88CV11"/>
<comment type="caution">
    <text evidence="2">The sequence shown here is derived from an EMBL/GenBank/DDBJ whole genome shotgun (WGS) entry which is preliminary data.</text>
</comment>
<evidence type="ECO:0000256" key="1">
    <source>
        <dbReference type="SAM" id="MobiDB-lite"/>
    </source>
</evidence>
<feature type="compositionally biased region" description="Basic and acidic residues" evidence="1">
    <location>
        <begin position="48"/>
        <end position="70"/>
    </location>
</feature>
<organism evidence="2 3">
    <name type="scientific">Ficus carica</name>
    <name type="common">Common fig</name>
    <dbReference type="NCBI Taxonomy" id="3494"/>
    <lineage>
        <taxon>Eukaryota</taxon>
        <taxon>Viridiplantae</taxon>
        <taxon>Streptophyta</taxon>
        <taxon>Embryophyta</taxon>
        <taxon>Tracheophyta</taxon>
        <taxon>Spermatophyta</taxon>
        <taxon>Magnoliopsida</taxon>
        <taxon>eudicotyledons</taxon>
        <taxon>Gunneridae</taxon>
        <taxon>Pentapetalae</taxon>
        <taxon>rosids</taxon>
        <taxon>fabids</taxon>
        <taxon>Rosales</taxon>
        <taxon>Moraceae</taxon>
        <taxon>Ficeae</taxon>
        <taxon>Ficus</taxon>
    </lineage>
</organism>